<dbReference type="Proteomes" id="UP000616499">
    <property type="component" value="Unassembled WGS sequence"/>
</dbReference>
<accession>A0ABQ2GKJ1</accession>
<proteinExistence type="predicted"/>
<organism evidence="1 2">
    <name type="scientific">Pseudomonas asuensis</name>
    <dbReference type="NCBI Taxonomy" id="1825787"/>
    <lineage>
        <taxon>Bacteria</taxon>
        <taxon>Pseudomonadati</taxon>
        <taxon>Pseudomonadota</taxon>
        <taxon>Gammaproteobacteria</taxon>
        <taxon>Pseudomonadales</taxon>
        <taxon>Pseudomonadaceae</taxon>
        <taxon>Pseudomonas</taxon>
    </lineage>
</organism>
<gene>
    <name evidence="1" type="ORF">GCM10009425_08530</name>
</gene>
<protein>
    <recommendedName>
        <fullName evidence="3">Lipoprotein</fullName>
    </recommendedName>
</protein>
<dbReference type="EMBL" id="BMNW01000002">
    <property type="protein sequence ID" value="GGL99696.1"/>
    <property type="molecule type" value="Genomic_DNA"/>
</dbReference>
<name>A0ABQ2GKJ1_9PSED</name>
<evidence type="ECO:0008006" key="3">
    <source>
        <dbReference type="Google" id="ProtNLM"/>
    </source>
</evidence>
<reference evidence="2" key="1">
    <citation type="journal article" date="2019" name="Int. J. Syst. Evol. Microbiol.">
        <title>The Global Catalogue of Microorganisms (GCM) 10K type strain sequencing project: providing services to taxonomists for standard genome sequencing and annotation.</title>
        <authorList>
            <consortium name="The Broad Institute Genomics Platform"/>
            <consortium name="The Broad Institute Genome Sequencing Center for Infectious Disease"/>
            <person name="Wu L."/>
            <person name="Ma J."/>
        </authorList>
    </citation>
    <scope>NUCLEOTIDE SEQUENCE [LARGE SCALE GENOMIC DNA]</scope>
    <source>
        <strain evidence="2">JCM 13501</strain>
    </source>
</reference>
<sequence>MVFYQWSGLAGVGMKRVVIVISFALTGCVGVSDIEKVQPSLAGRSNKDPDTFIECLITDLSVNQSKVIIERKGSSIKALFPQGLASQAPALVIANKTSHGTKVVLRDGRANNPFSFAGIRSNVSGCL</sequence>
<comment type="caution">
    <text evidence="1">The sequence shown here is derived from an EMBL/GenBank/DDBJ whole genome shotgun (WGS) entry which is preliminary data.</text>
</comment>
<keyword evidence="2" id="KW-1185">Reference proteome</keyword>
<evidence type="ECO:0000313" key="2">
    <source>
        <dbReference type="Proteomes" id="UP000616499"/>
    </source>
</evidence>
<evidence type="ECO:0000313" key="1">
    <source>
        <dbReference type="EMBL" id="GGL99696.1"/>
    </source>
</evidence>